<dbReference type="Proteomes" id="UP000070311">
    <property type="component" value="Unassembled WGS sequence"/>
</dbReference>
<protein>
    <submittedName>
        <fullName evidence="4">Acetyl-CoA acetyltransferase</fullName>
        <ecNumber evidence="4">2.3.1.9</ecNumber>
    </submittedName>
</protein>
<keyword evidence="4" id="KW-0808">Transferase</keyword>
<keyword evidence="5" id="KW-1185">Reference proteome</keyword>
<name>A0A133VD20_9EURY</name>
<dbReference type="InterPro" id="IPR002155">
    <property type="entry name" value="Thiolase"/>
</dbReference>
<keyword evidence="1" id="KW-0414">Isoprene biosynthesis</keyword>
<dbReference type="EMBL" id="LHYD01000071">
    <property type="protein sequence ID" value="KXB04321.1"/>
    <property type="molecule type" value="Genomic_DNA"/>
</dbReference>
<dbReference type="AlphaFoldDB" id="A0A133VD20"/>
<dbReference type="GO" id="GO:0003985">
    <property type="term" value="F:acetyl-CoA C-acetyltransferase activity"/>
    <property type="evidence" value="ECO:0007669"/>
    <property type="project" value="UniProtKB-EC"/>
</dbReference>
<dbReference type="PANTHER" id="PTHR42870">
    <property type="entry name" value="ACETYL-COA C-ACETYLTRANSFERASE"/>
    <property type="match status" value="1"/>
</dbReference>
<dbReference type="InterPro" id="IPR020616">
    <property type="entry name" value="Thiolase_N"/>
</dbReference>
<proteinExistence type="predicted"/>
<dbReference type="Pfam" id="PF22691">
    <property type="entry name" value="Thiolase_C_1"/>
    <property type="match status" value="1"/>
</dbReference>
<gene>
    <name evidence="4" type="ORF">AKJ50_02525</name>
</gene>
<dbReference type="CDD" id="cd00829">
    <property type="entry name" value="SCP-x_thiolase"/>
    <property type="match status" value="1"/>
</dbReference>
<reference evidence="4 5" key="1">
    <citation type="journal article" date="2016" name="Sci. Rep.">
        <title>Metabolic traits of an uncultured archaeal lineage -MSBL1- from brine pools of the Red Sea.</title>
        <authorList>
            <person name="Mwirichia R."/>
            <person name="Alam I."/>
            <person name="Rashid M."/>
            <person name="Vinu M."/>
            <person name="Ba-Alawi W."/>
            <person name="Anthony Kamau A."/>
            <person name="Kamanda Ngugi D."/>
            <person name="Goker M."/>
            <person name="Klenk H.P."/>
            <person name="Bajic V."/>
            <person name="Stingl U."/>
        </authorList>
    </citation>
    <scope>NUCLEOTIDE SEQUENCE [LARGE SCALE GENOMIC DNA]</scope>
    <source>
        <strain evidence="4">SCGC-AAA382A13</strain>
    </source>
</reference>
<feature type="domain" description="Thiolase C-terminal" evidence="3">
    <location>
        <begin position="244"/>
        <end position="391"/>
    </location>
</feature>
<dbReference type="PANTHER" id="PTHR42870:SF6">
    <property type="entry name" value="ACETYL-COA C-ACYLTRANSFERASE"/>
    <property type="match status" value="1"/>
</dbReference>
<dbReference type="InterPro" id="IPR055140">
    <property type="entry name" value="Thiolase_C_2"/>
</dbReference>
<sequence length="391" mass="42306">MTRKVGIVGAGQSKFGNRLDVDVRELSAESFVEALEDADNLEKKNIEFASIGTAGAGQMYEEGLTAPVICEYLGLNPIGTQRTEAACATGTSAVHLIYNMIASGQIDIGLALGIEKMTEIPTRLMMEFIGRAGAYLWEFENFGPTFPGYYAILATAHMANFGTTEEDFAKVAVKNHKYGKMNEKAFLRKEIDIEEAMNSDLIAYPLKLYYCCPINDGSASVIMASEEKAKEMTDTPVWITGLGSGTSPVNLSNRDTFTGIKSAQVAAKQAYDMAGVKPEDIDVATVHDCFESAEIMAYEDLGFCEKGEGKSLIREGQTYAGGKYPVNLCGGLKSKGHPIGATGTAMIYELKKQLQEKAEPRERQASIDNGVALGHNVGGTGHYSYVTILER</sequence>
<dbReference type="PATRIC" id="fig|1698279.3.peg.553"/>
<keyword evidence="4" id="KW-0012">Acyltransferase</keyword>
<evidence type="ECO:0000256" key="1">
    <source>
        <dbReference type="ARBA" id="ARBA00023229"/>
    </source>
</evidence>
<dbReference type="Gene3D" id="3.40.47.10">
    <property type="match status" value="1"/>
</dbReference>
<comment type="caution">
    <text evidence="4">The sequence shown here is derived from an EMBL/GenBank/DDBJ whole genome shotgun (WGS) entry which is preliminary data.</text>
</comment>
<organism evidence="4 5">
    <name type="scientific">candidate division MSBL1 archaeon SCGC-AAA382A13</name>
    <dbReference type="NCBI Taxonomy" id="1698279"/>
    <lineage>
        <taxon>Archaea</taxon>
        <taxon>Methanobacteriati</taxon>
        <taxon>Methanobacteriota</taxon>
        <taxon>candidate division MSBL1</taxon>
    </lineage>
</organism>
<evidence type="ECO:0000259" key="3">
    <source>
        <dbReference type="Pfam" id="PF22691"/>
    </source>
</evidence>
<evidence type="ECO:0000313" key="5">
    <source>
        <dbReference type="Proteomes" id="UP000070311"/>
    </source>
</evidence>
<dbReference type="GO" id="GO:0008299">
    <property type="term" value="P:isoprenoid biosynthetic process"/>
    <property type="evidence" value="ECO:0007669"/>
    <property type="project" value="UniProtKB-KW"/>
</dbReference>
<dbReference type="NCBIfam" id="NF009228">
    <property type="entry name" value="PRK12578.1"/>
    <property type="match status" value="1"/>
</dbReference>
<dbReference type="NCBIfam" id="NF004720">
    <property type="entry name" value="PRK06064.1"/>
    <property type="match status" value="1"/>
</dbReference>
<dbReference type="Pfam" id="PF00108">
    <property type="entry name" value="Thiolase_N"/>
    <property type="match status" value="1"/>
</dbReference>
<dbReference type="EC" id="2.3.1.9" evidence="4"/>
<accession>A0A133VD20</accession>
<evidence type="ECO:0000259" key="2">
    <source>
        <dbReference type="Pfam" id="PF00108"/>
    </source>
</evidence>
<dbReference type="SUPFAM" id="SSF53901">
    <property type="entry name" value="Thiolase-like"/>
    <property type="match status" value="2"/>
</dbReference>
<dbReference type="InterPro" id="IPR016039">
    <property type="entry name" value="Thiolase-like"/>
</dbReference>
<dbReference type="PIRSF" id="PIRSF000429">
    <property type="entry name" value="Ac-CoA_Ac_transf"/>
    <property type="match status" value="1"/>
</dbReference>
<feature type="domain" description="Thiolase N-terminal" evidence="2">
    <location>
        <begin position="5"/>
        <end position="227"/>
    </location>
</feature>
<evidence type="ECO:0000313" key="4">
    <source>
        <dbReference type="EMBL" id="KXB04321.1"/>
    </source>
</evidence>